<proteinExistence type="predicted"/>
<evidence type="ECO:0000259" key="2">
    <source>
        <dbReference type="PROSITE" id="PS50041"/>
    </source>
</evidence>
<dbReference type="PANTHER" id="PTHR45784">
    <property type="entry name" value="C-TYPE LECTIN DOMAIN FAMILY 20 MEMBER A-RELATED"/>
    <property type="match status" value="1"/>
</dbReference>
<keyword evidence="3" id="KW-0675">Receptor</keyword>
<name>A0AAV1EYB9_XYRNO</name>
<dbReference type="PANTHER" id="PTHR45784:SF8">
    <property type="entry name" value="C-TYPE MANNOSE RECEPTOR 2-RELATED"/>
    <property type="match status" value="1"/>
</dbReference>
<dbReference type="SUPFAM" id="SSF56436">
    <property type="entry name" value="C-type lectin-like"/>
    <property type="match status" value="2"/>
</dbReference>
<feature type="chain" id="PRO_5043651143" evidence="1">
    <location>
        <begin position="18"/>
        <end position="236"/>
    </location>
</feature>
<dbReference type="Proteomes" id="UP001178508">
    <property type="component" value="Chromosome 3"/>
</dbReference>
<dbReference type="InterPro" id="IPR001304">
    <property type="entry name" value="C-type_lectin-like"/>
</dbReference>
<gene>
    <name evidence="3" type="ORF">XNOV1_A029841</name>
</gene>
<keyword evidence="4" id="KW-1185">Reference proteome</keyword>
<sequence length="236" mass="28031">MNRIAFSVLVFIGVSSAKHVMISTETSWQNAQTYCRKHHTDLSPITNELEDKVFRRFGWSTPGWIGLYRDRNSTSRWSWSKGSNPFWTHSTYNYECIYYPFVYWTPDSWYLTNIQSPFPFYCFNLIVVEVRMTWEGALEYCREVHTDLTSLHSETELLLALSEIHYDYITEQVWIGTRFLGDQWLWVDGDPFGFTAWPEEEDQDHQCPKQNRCGTLTKKGLWGKEDCEEKLNFICY</sequence>
<evidence type="ECO:0000256" key="1">
    <source>
        <dbReference type="SAM" id="SignalP"/>
    </source>
</evidence>
<dbReference type="InterPro" id="IPR016187">
    <property type="entry name" value="CTDL_fold"/>
</dbReference>
<feature type="signal peptide" evidence="1">
    <location>
        <begin position="1"/>
        <end position="17"/>
    </location>
</feature>
<evidence type="ECO:0000313" key="3">
    <source>
        <dbReference type="EMBL" id="CAJ1053669.1"/>
    </source>
</evidence>
<organism evidence="3 4">
    <name type="scientific">Xyrichtys novacula</name>
    <name type="common">Pearly razorfish</name>
    <name type="synonym">Hemipteronotus novacula</name>
    <dbReference type="NCBI Taxonomy" id="13765"/>
    <lineage>
        <taxon>Eukaryota</taxon>
        <taxon>Metazoa</taxon>
        <taxon>Chordata</taxon>
        <taxon>Craniata</taxon>
        <taxon>Vertebrata</taxon>
        <taxon>Euteleostomi</taxon>
        <taxon>Actinopterygii</taxon>
        <taxon>Neopterygii</taxon>
        <taxon>Teleostei</taxon>
        <taxon>Neoteleostei</taxon>
        <taxon>Acanthomorphata</taxon>
        <taxon>Eupercaria</taxon>
        <taxon>Labriformes</taxon>
        <taxon>Labridae</taxon>
        <taxon>Xyrichtys</taxon>
    </lineage>
</organism>
<reference evidence="3" key="1">
    <citation type="submission" date="2023-08" db="EMBL/GenBank/DDBJ databases">
        <authorList>
            <person name="Alioto T."/>
            <person name="Alioto T."/>
            <person name="Gomez Garrido J."/>
        </authorList>
    </citation>
    <scope>NUCLEOTIDE SEQUENCE</scope>
</reference>
<protein>
    <submittedName>
        <fullName evidence="3">Secretory phospholipase A2 receptor-like</fullName>
    </submittedName>
</protein>
<keyword evidence="1" id="KW-0732">Signal</keyword>
<dbReference type="EMBL" id="OY660866">
    <property type="protein sequence ID" value="CAJ1053669.1"/>
    <property type="molecule type" value="Genomic_DNA"/>
</dbReference>
<dbReference type="InterPro" id="IPR016186">
    <property type="entry name" value="C-type_lectin-like/link_sf"/>
</dbReference>
<evidence type="ECO:0000313" key="4">
    <source>
        <dbReference type="Proteomes" id="UP001178508"/>
    </source>
</evidence>
<dbReference type="Gene3D" id="3.10.100.10">
    <property type="entry name" value="Mannose-Binding Protein A, subunit A"/>
    <property type="match status" value="2"/>
</dbReference>
<accession>A0AAV1EYB9</accession>
<feature type="domain" description="C-type lectin" evidence="2">
    <location>
        <begin position="118"/>
        <end position="236"/>
    </location>
</feature>
<dbReference type="Pfam" id="PF00059">
    <property type="entry name" value="Lectin_C"/>
    <property type="match status" value="2"/>
</dbReference>
<feature type="domain" description="C-type lectin" evidence="2">
    <location>
        <begin position="27"/>
        <end position="123"/>
    </location>
</feature>
<dbReference type="AlphaFoldDB" id="A0AAV1EYB9"/>
<dbReference type="PROSITE" id="PS50041">
    <property type="entry name" value="C_TYPE_LECTIN_2"/>
    <property type="match status" value="2"/>
</dbReference>
<dbReference type="SMART" id="SM00034">
    <property type="entry name" value="CLECT"/>
    <property type="match status" value="1"/>
</dbReference>